<comment type="caution">
    <text evidence="6">The sequence shown here is derived from an EMBL/GenBank/DDBJ whole genome shotgun (WGS) entry which is preliminary data.</text>
</comment>
<name>A0A0L6VLC8_9BASI</name>
<dbReference type="PANTHER" id="PTHR46865">
    <property type="entry name" value="OXIDOREDUCTASE-RELATED"/>
    <property type="match status" value="1"/>
</dbReference>
<dbReference type="EMBL" id="LAVV01004265">
    <property type="protein sequence ID" value="KNZ61578.1"/>
    <property type="molecule type" value="Genomic_DNA"/>
</dbReference>
<feature type="transmembrane region" description="Helical" evidence="4">
    <location>
        <begin position="372"/>
        <end position="398"/>
    </location>
</feature>
<evidence type="ECO:0000259" key="5">
    <source>
        <dbReference type="Pfam" id="PF01494"/>
    </source>
</evidence>
<dbReference type="STRING" id="27349.A0A0L6VLC8"/>
<reference evidence="6 7" key="1">
    <citation type="submission" date="2015-08" db="EMBL/GenBank/DDBJ databases">
        <title>Next Generation Sequencing and Analysis of the Genome of Puccinia sorghi L Schw, the Causal Agent of Maize Common Rust.</title>
        <authorList>
            <person name="Rochi L."/>
            <person name="Burguener G."/>
            <person name="Darino M."/>
            <person name="Turjanski A."/>
            <person name="Kreff E."/>
            <person name="Dieguez M.J."/>
            <person name="Sacco F."/>
        </authorList>
    </citation>
    <scope>NUCLEOTIDE SEQUENCE [LARGE SCALE GENOMIC DNA]</scope>
    <source>
        <strain evidence="6 7">RO10H11247</strain>
    </source>
</reference>
<dbReference type="OrthoDB" id="655030at2759"/>
<keyword evidence="7" id="KW-1185">Reference proteome</keyword>
<keyword evidence="4" id="KW-0472">Membrane</keyword>
<keyword evidence="4" id="KW-1133">Transmembrane helix</keyword>
<dbReference type="SUPFAM" id="SSF51905">
    <property type="entry name" value="FAD/NAD(P)-binding domain"/>
    <property type="match status" value="1"/>
</dbReference>
<dbReference type="Gene3D" id="3.30.9.10">
    <property type="entry name" value="D-Amino Acid Oxidase, subunit A, domain 2"/>
    <property type="match status" value="1"/>
</dbReference>
<keyword evidence="1" id="KW-0285">Flavoprotein</keyword>
<evidence type="ECO:0000313" key="6">
    <source>
        <dbReference type="EMBL" id="KNZ61578.1"/>
    </source>
</evidence>
<protein>
    <recommendedName>
        <fullName evidence="5">FAD-binding domain-containing protein</fullName>
    </recommendedName>
</protein>
<organism evidence="6 7">
    <name type="scientific">Puccinia sorghi</name>
    <dbReference type="NCBI Taxonomy" id="27349"/>
    <lineage>
        <taxon>Eukaryota</taxon>
        <taxon>Fungi</taxon>
        <taxon>Dikarya</taxon>
        <taxon>Basidiomycota</taxon>
        <taxon>Pucciniomycotina</taxon>
        <taxon>Pucciniomycetes</taxon>
        <taxon>Pucciniales</taxon>
        <taxon>Pucciniaceae</taxon>
        <taxon>Puccinia</taxon>
    </lineage>
</organism>
<evidence type="ECO:0000256" key="4">
    <source>
        <dbReference type="SAM" id="Phobius"/>
    </source>
</evidence>
<dbReference type="InterPro" id="IPR051704">
    <property type="entry name" value="FAD_aromatic-hydroxylase"/>
</dbReference>
<dbReference type="Pfam" id="PF01494">
    <property type="entry name" value="FAD_binding_3"/>
    <property type="match status" value="1"/>
</dbReference>
<keyword evidence="3" id="KW-0560">Oxidoreductase</keyword>
<feature type="domain" description="FAD-binding" evidence="5">
    <location>
        <begin position="11"/>
        <end position="329"/>
    </location>
</feature>
<dbReference type="Proteomes" id="UP000037035">
    <property type="component" value="Unassembled WGS sequence"/>
</dbReference>
<accession>A0A0L6VLC8</accession>
<evidence type="ECO:0000256" key="1">
    <source>
        <dbReference type="ARBA" id="ARBA00022630"/>
    </source>
</evidence>
<dbReference type="InterPro" id="IPR002938">
    <property type="entry name" value="FAD-bd"/>
</dbReference>
<dbReference type="PRINTS" id="PR00420">
    <property type="entry name" value="RNGMNOXGNASE"/>
</dbReference>
<dbReference type="VEuPathDB" id="FungiDB:VP01_1383g11"/>
<keyword evidence="4" id="KW-0812">Transmembrane</keyword>
<dbReference type="GO" id="GO:0016491">
    <property type="term" value="F:oxidoreductase activity"/>
    <property type="evidence" value="ECO:0007669"/>
    <property type="project" value="UniProtKB-KW"/>
</dbReference>
<dbReference type="AlphaFoldDB" id="A0A0L6VLC8"/>
<dbReference type="InterPro" id="IPR036188">
    <property type="entry name" value="FAD/NAD-bd_sf"/>
</dbReference>
<evidence type="ECO:0000256" key="2">
    <source>
        <dbReference type="ARBA" id="ARBA00022827"/>
    </source>
</evidence>
<proteinExistence type="predicted"/>
<dbReference type="GO" id="GO:0071949">
    <property type="term" value="F:FAD binding"/>
    <property type="evidence" value="ECO:0007669"/>
    <property type="project" value="InterPro"/>
</dbReference>
<evidence type="ECO:0000313" key="7">
    <source>
        <dbReference type="Proteomes" id="UP000037035"/>
    </source>
</evidence>
<gene>
    <name evidence="6" type="ORF">VP01_1383g11</name>
</gene>
<sequence>MSGTSLEKSLRVLISGAGIGGLVAAYWLSESGATVTVLERAKDLRKEGHIVGLRKEALPIISYMGLDQDIQRHMSHEKGLKMVDSSHRTWASFLPGDLGFSCGVELRRGDLVNSLYAKVKDRVHFIFDRTIETMEETNEAIRVTLGGSPPQVLEFDVLLVAEGLRSSTRGKLFDEEVNAPISSLGLLAASFSCGSNDGWAYWYNIPDHRALLLRPDRLGRTRTLAMCRKGKEYTGCTNLASSKTPTQQQKDFFIQRFKETGWETKRLMEALDKADDFYVLEMVQVKCKQWFKGRVVLLGDSAYCPSPFGGMGTTAAIVGAYSLAAELVQRPGDHRSAFEAYEQSLKPWTESIQKPVEMTIRFGIPGSSLGILFFHIITSFLSLPLVTSLLPFLVPFFVKLGLPINAIAPHNPKPSVFHGR</sequence>
<evidence type="ECO:0000256" key="3">
    <source>
        <dbReference type="ARBA" id="ARBA00023002"/>
    </source>
</evidence>
<keyword evidence="2" id="KW-0274">FAD</keyword>
<dbReference type="PANTHER" id="PTHR46865:SF2">
    <property type="entry name" value="MONOOXYGENASE"/>
    <property type="match status" value="1"/>
</dbReference>
<dbReference type="Gene3D" id="3.50.50.60">
    <property type="entry name" value="FAD/NAD(P)-binding domain"/>
    <property type="match status" value="1"/>
</dbReference>